<dbReference type="AlphaFoldDB" id="A0A0X8FBN5"/>
<dbReference type="Gene3D" id="2.30.110.10">
    <property type="entry name" value="Electron Transport, Fmn-binding Protein, Chain A"/>
    <property type="match status" value="1"/>
</dbReference>
<dbReference type="SUPFAM" id="SSF50475">
    <property type="entry name" value="FMN-binding split barrel"/>
    <property type="match status" value="1"/>
</dbReference>
<reference evidence="2 4" key="1">
    <citation type="journal article" date="2016" name="Genome Announc.">
        <title>Complete Genome Sequences of Aerococcus christensenii CCUG 28831T, Aerococcus sanguinicola CCUG 43001T, Aerococcus urinae CCUG 36881T, Aerococcus urinaeequi CCUG 28094T, Aerococcus urinaehominis CCUG 42038 BT, and Aerococcus viridans CCUG 4311T.</title>
        <authorList>
            <person name="Carkaci D."/>
            <person name="Dargis R."/>
            <person name="Nielsen X.C."/>
            <person name="Skovgaard O."/>
            <person name="Fuursted K."/>
            <person name="Christensen J.J."/>
        </authorList>
    </citation>
    <scope>NUCLEOTIDE SEQUENCE [LARGE SCALE GENOMIC DNA]</scope>
    <source>
        <strain evidence="2 4">CCUG43001</strain>
    </source>
</reference>
<dbReference type="InterPro" id="IPR012349">
    <property type="entry name" value="Split_barrel_FMN-bd"/>
</dbReference>
<name>A0A0X8FBN5_9LACT</name>
<dbReference type="Proteomes" id="UP000234239">
    <property type="component" value="Unassembled WGS sequence"/>
</dbReference>
<reference evidence="3 5" key="3">
    <citation type="submission" date="2017-12" db="EMBL/GenBank/DDBJ databases">
        <title>Phylogenetic diversity of female urinary microbiome.</title>
        <authorList>
            <person name="Thomas-White K."/>
            <person name="Wolfe A.J."/>
        </authorList>
    </citation>
    <scope>NUCLEOTIDE SEQUENCE [LARGE SCALE GENOMIC DNA]</scope>
    <source>
        <strain evidence="3 5">UMB0139</strain>
    </source>
</reference>
<protein>
    <submittedName>
        <fullName evidence="2">ABC transporter ATP-binding protein</fullName>
    </submittedName>
</protein>
<accession>A0A0X8FBN5</accession>
<dbReference type="OrthoDB" id="2220294at2"/>
<organism evidence="2 4">
    <name type="scientific">Aerococcus sanguinicola</name>
    <dbReference type="NCBI Taxonomy" id="119206"/>
    <lineage>
        <taxon>Bacteria</taxon>
        <taxon>Bacillati</taxon>
        <taxon>Bacillota</taxon>
        <taxon>Bacilli</taxon>
        <taxon>Lactobacillales</taxon>
        <taxon>Aerococcaceae</taxon>
        <taxon>Aerococcus</taxon>
    </lineage>
</organism>
<evidence type="ECO:0000313" key="2">
    <source>
        <dbReference type="EMBL" id="AMB94385.1"/>
    </source>
</evidence>
<sequence>MDATEILRILEEDMGVGIFATVDAEGKPHARPIHIGLANDKGIFFMTSPKTKFYEQLSANPNLAIAAFQTDDYLVQSIRIEGKAREIGRDKLAEILSNNPFVDQVYPDQTDRDDIQVFQVYEGQGFYHSLSQGHKYVFELPGDGPARDL</sequence>
<evidence type="ECO:0000259" key="1">
    <source>
        <dbReference type="Pfam" id="PF01243"/>
    </source>
</evidence>
<proteinExistence type="predicted"/>
<reference evidence="4" key="2">
    <citation type="submission" date="2016-01" db="EMBL/GenBank/DDBJ databases">
        <title>Six Aerococcus type strain genome sequencing and assembly using PacBio and Illumina Hiseq.</title>
        <authorList>
            <person name="Carkaci D."/>
            <person name="Dargis R."/>
            <person name="Nielsen X.C."/>
            <person name="Skovgaard O."/>
            <person name="Fuursted K."/>
            <person name="Christensen J.J."/>
        </authorList>
    </citation>
    <scope>NUCLEOTIDE SEQUENCE [LARGE SCALE GENOMIC DNA]</scope>
    <source>
        <strain evidence="4">CCUG43001</strain>
    </source>
</reference>
<dbReference type="RefSeq" id="WP_067974942.1">
    <property type="nucleotide sequence ID" value="NZ_CAJHKM010000001.1"/>
</dbReference>
<evidence type="ECO:0000313" key="3">
    <source>
        <dbReference type="EMBL" id="PKZ20709.1"/>
    </source>
</evidence>
<evidence type="ECO:0000313" key="5">
    <source>
        <dbReference type="Proteomes" id="UP000234239"/>
    </source>
</evidence>
<keyword evidence="2" id="KW-0547">Nucleotide-binding</keyword>
<dbReference type="KEGG" id="asan:AWM72_06230"/>
<dbReference type="EMBL" id="PKGY01000007">
    <property type="protein sequence ID" value="PKZ20709.1"/>
    <property type="molecule type" value="Genomic_DNA"/>
</dbReference>
<evidence type="ECO:0000313" key="4">
    <source>
        <dbReference type="Proteomes" id="UP000069912"/>
    </source>
</evidence>
<dbReference type="Proteomes" id="UP000069912">
    <property type="component" value="Chromosome"/>
</dbReference>
<keyword evidence="4" id="KW-1185">Reference proteome</keyword>
<dbReference type="GeneID" id="92903663"/>
<dbReference type="Pfam" id="PF01243">
    <property type="entry name" value="PNPOx_N"/>
    <property type="match status" value="1"/>
</dbReference>
<gene>
    <name evidence="2" type="ORF">AWM72_06230</name>
    <name evidence="3" type="ORF">CYJ28_09490</name>
</gene>
<dbReference type="EMBL" id="CP014160">
    <property type="protein sequence ID" value="AMB94385.1"/>
    <property type="molecule type" value="Genomic_DNA"/>
</dbReference>
<keyword evidence="2" id="KW-0067">ATP-binding</keyword>
<feature type="domain" description="Pyridoxamine 5'-phosphate oxidase N-terminal" evidence="1">
    <location>
        <begin position="13"/>
        <end position="118"/>
    </location>
</feature>
<dbReference type="GO" id="GO:0005524">
    <property type="term" value="F:ATP binding"/>
    <property type="evidence" value="ECO:0007669"/>
    <property type="project" value="UniProtKB-KW"/>
</dbReference>
<dbReference type="InterPro" id="IPR011576">
    <property type="entry name" value="Pyridox_Oxase_N"/>
</dbReference>